<dbReference type="Proteomes" id="UP000596742">
    <property type="component" value="Unassembled WGS sequence"/>
</dbReference>
<dbReference type="AlphaFoldDB" id="A0A8B6FR14"/>
<proteinExistence type="predicted"/>
<evidence type="ECO:0000313" key="3">
    <source>
        <dbReference type="EMBL" id="VDI55378.1"/>
    </source>
</evidence>
<evidence type="ECO:0000256" key="1">
    <source>
        <dbReference type="SAM" id="SignalP"/>
    </source>
</evidence>
<dbReference type="EMBL" id="UYJE01007495">
    <property type="protein sequence ID" value="VDI55379.1"/>
    <property type="molecule type" value="Genomic_DNA"/>
</dbReference>
<dbReference type="EMBL" id="UYJE01007495">
    <property type="protein sequence ID" value="VDI55378.1"/>
    <property type="molecule type" value="Genomic_DNA"/>
</dbReference>
<accession>A0A8B6FR14</accession>
<keyword evidence="4" id="KW-1185">Reference proteome</keyword>
<organism evidence="2 4">
    <name type="scientific">Mytilus galloprovincialis</name>
    <name type="common">Mediterranean mussel</name>
    <dbReference type="NCBI Taxonomy" id="29158"/>
    <lineage>
        <taxon>Eukaryota</taxon>
        <taxon>Metazoa</taxon>
        <taxon>Spiralia</taxon>
        <taxon>Lophotrochozoa</taxon>
        <taxon>Mollusca</taxon>
        <taxon>Bivalvia</taxon>
        <taxon>Autobranchia</taxon>
        <taxon>Pteriomorphia</taxon>
        <taxon>Mytilida</taxon>
        <taxon>Mytiloidea</taxon>
        <taxon>Mytilidae</taxon>
        <taxon>Mytilinae</taxon>
        <taxon>Mytilus</taxon>
    </lineage>
</organism>
<keyword evidence="1" id="KW-0732">Signal</keyword>
<evidence type="ECO:0000313" key="4">
    <source>
        <dbReference type="Proteomes" id="UP000596742"/>
    </source>
</evidence>
<evidence type="ECO:0000313" key="2">
    <source>
        <dbReference type="EMBL" id="VDI52360.1"/>
    </source>
</evidence>
<feature type="chain" id="PRO_5036242705" evidence="1">
    <location>
        <begin position="19"/>
        <end position="208"/>
    </location>
</feature>
<feature type="signal peptide" evidence="1">
    <location>
        <begin position="1"/>
        <end position="18"/>
    </location>
</feature>
<gene>
    <name evidence="3" type="ORF">MGAL_10B031623</name>
    <name evidence="2" type="ORF">MGAL_10B072887</name>
</gene>
<protein>
    <submittedName>
        <fullName evidence="2">Uncharacterized protein</fullName>
    </submittedName>
</protein>
<comment type="caution">
    <text evidence="2">The sequence shown here is derived from an EMBL/GenBank/DDBJ whole genome shotgun (WGS) entry which is preliminary data.</text>
</comment>
<reference evidence="2" key="1">
    <citation type="submission" date="2018-11" db="EMBL/GenBank/DDBJ databases">
        <authorList>
            <person name="Alioto T."/>
            <person name="Alioto T."/>
        </authorList>
    </citation>
    <scope>NUCLEOTIDE SEQUENCE</scope>
</reference>
<dbReference type="EMBL" id="UYJE01007166">
    <property type="protein sequence ID" value="VDI52360.1"/>
    <property type="molecule type" value="Genomic_DNA"/>
</dbReference>
<dbReference type="OrthoDB" id="6052504at2759"/>
<name>A0A8B6FR14_MYTGA</name>
<sequence>MKILRTLVFFCVFAYGFCQEEDQCDAQYNDDILAGFDFDDEDKYPESEIDGAEKELSKQNARDYEQLKSDKDAAQSLVSLNTKDPWIAPPQPAGASMCESKFRSLYIGKTFWYYGKKCYVLKPWWNTLFTAITYADCKPQYCKNVPCMSWMFPYRYKCVQSNYKIFNIWLYCPQQFQRIRRLQLRAPQCCECRKFKAPWIALEDLTKG</sequence>